<keyword evidence="7" id="KW-1185">Reference proteome</keyword>
<accession>A0A4C1T0R7</accession>
<comment type="caution">
    <text evidence="6">The sequence shown here is derived from an EMBL/GenBank/DDBJ whole genome shotgun (WGS) entry which is preliminary data.</text>
</comment>
<gene>
    <name evidence="6" type="primary">mcm9</name>
    <name evidence="6" type="ORF">EVAR_2886_1</name>
</gene>
<dbReference type="InterPro" id="IPR041562">
    <property type="entry name" value="MCM_lid"/>
</dbReference>
<dbReference type="Gene3D" id="3.40.50.300">
    <property type="entry name" value="P-loop containing nucleotide triphosphate hydrolases"/>
    <property type="match status" value="1"/>
</dbReference>
<evidence type="ECO:0000313" key="7">
    <source>
        <dbReference type="Proteomes" id="UP000299102"/>
    </source>
</evidence>
<protein>
    <submittedName>
        <fullName evidence="6">DNA helicase MCM9</fullName>
    </submittedName>
</protein>
<dbReference type="EMBL" id="BGZK01000029">
    <property type="protein sequence ID" value="GBP08082.1"/>
    <property type="molecule type" value="Genomic_DNA"/>
</dbReference>
<dbReference type="OrthoDB" id="271325at2759"/>
<dbReference type="PROSITE" id="PS50051">
    <property type="entry name" value="MCM_2"/>
    <property type="match status" value="1"/>
</dbReference>
<evidence type="ECO:0000256" key="3">
    <source>
        <dbReference type="ARBA" id="ARBA00023125"/>
    </source>
</evidence>
<keyword evidence="1 4" id="KW-0547">Nucleotide-binding</keyword>
<reference evidence="6 7" key="1">
    <citation type="journal article" date="2019" name="Commun. Biol.">
        <title>The bagworm genome reveals a unique fibroin gene that provides high tensile strength.</title>
        <authorList>
            <person name="Kono N."/>
            <person name="Nakamura H."/>
            <person name="Ohtoshi R."/>
            <person name="Tomita M."/>
            <person name="Numata K."/>
            <person name="Arakawa K."/>
        </authorList>
    </citation>
    <scope>NUCLEOTIDE SEQUENCE [LARGE SCALE GENOMIC DNA]</scope>
</reference>
<evidence type="ECO:0000256" key="2">
    <source>
        <dbReference type="ARBA" id="ARBA00022840"/>
    </source>
</evidence>
<dbReference type="InterPro" id="IPR031327">
    <property type="entry name" value="MCM"/>
</dbReference>
<evidence type="ECO:0000256" key="4">
    <source>
        <dbReference type="RuleBase" id="RU004070"/>
    </source>
</evidence>
<dbReference type="InterPro" id="IPR027417">
    <property type="entry name" value="P-loop_NTPase"/>
</dbReference>
<dbReference type="GO" id="GO:0003697">
    <property type="term" value="F:single-stranded DNA binding"/>
    <property type="evidence" value="ECO:0007669"/>
    <property type="project" value="TreeGrafter"/>
</dbReference>
<comment type="similarity">
    <text evidence="4">Belongs to the MCM family.</text>
</comment>
<keyword evidence="6" id="KW-0347">Helicase</keyword>
<dbReference type="GO" id="GO:0017116">
    <property type="term" value="F:single-stranded DNA helicase activity"/>
    <property type="evidence" value="ECO:0007669"/>
    <property type="project" value="TreeGrafter"/>
</dbReference>
<dbReference type="GO" id="GO:0005634">
    <property type="term" value="C:nucleus"/>
    <property type="evidence" value="ECO:0007669"/>
    <property type="project" value="UniProtKB-SubCell"/>
</dbReference>
<name>A0A4C1T0R7_EUMVA</name>
<evidence type="ECO:0000256" key="1">
    <source>
        <dbReference type="ARBA" id="ARBA00022741"/>
    </source>
</evidence>
<dbReference type="GO" id="GO:0016787">
    <property type="term" value="F:hydrolase activity"/>
    <property type="evidence" value="ECO:0007669"/>
    <property type="project" value="UniProtKB-KW"/>
</dbReference>
<evidence type="ECO:0000313" key="6">
    <source>
        <dbReference type="EMBL" id="GBP08082.1"/>
    </source>
</evidence>
<dbReference type="GO" id="GO:0042555">
    <property type="term" value="C:MCM complex"/>
    <property type="evidence" value="ECO:0007669"/>
    <property type="project" value="TreeGrafter"/>
</dbReference>
<dbReference type="PRINTS" id="PR01657">
    <property type="entry name" value="MCMFAMILY"/>
</dbReference>
<keyword evidence="2 4" id="KW-0067">ATP-binding</keyword>
<dbReference type="SMART" id="SM00350">
    <property type="entry name" value="MCM"/>
    <property type="match status" value="1"/>
</dbReference>
<dbReference type="Proteomes" id="UP000299102">
    <property type="component" value="Unassembled WGS sequence"/>
</dbReference>
<proteinExistence type="inferred from homology"/>
<keyword evidence="6" id="KW-0378">Hydrolase</keyword>
<organism evidence="6 7">
    <name type="scientific">Eumeta variegata</name>
    <name type="common">Bagworm moth</name>
    <name type="synonym">Eumeta japonica</name>
    <dbReference type="NCBI Taxonomy" id="151549"/>
    <lineage>
        <taxon>Eukaryota</taxon>
        <taxon>Metazoa</taxon>
        <taxon>Ecdysozoa</taxon>
        <taxon>Arthropoda</taxon>
        <taxon>Hexapoda</taxon>
        <taxon>Insecta</taxon>
        <taxon>Pterygota</taxon>
        <taxon>Neoptera</taxon>
        <taxon>Endopterygota</taxon>
        <taxon>Lepidoptera</taxon>
        <taxon>Glossata</taxon>
        <taxon>Ditrysia</taxon>
        <taxon>Tineoidea</taxon>
        <taxon>Psychidae</taxon>
        <taxon>Oiketicinae</taxon>
        <taxon>Eumeta</taxon>
    </lineage>
</organism>
<dbReference type="PANTHER" id="PTHR11630:SF48">
    <property type="entry name" value="DNA HELICASE MCM9"/>
    <property type="match status" value="1"/>
</dbReference>
<dbReference type="AlphaFoldDB" id="A0A4C1T0R7"/>
<evidence type="ECO:0000259" key="5">
    <source>
        <dbReference type="PROSITE" id="PS50051"/>
    </source>
</evidence>
<sequence>MKGLTSELKGSLKKKIVGNGIVRRRWRPCTQTKKTEVELVLQGNHVEVCNSQKSKVTTAAPDVKECFDHYWTKFENCPMKGRDQILMSICPQVYGLHVVKLALLLTIITGSNYMEEEDLPKKKSEEEYKTKIRGQCHLLLVGDPGTGKSQLLRAGAELTPRSVFTSGTGSTKAGLTCSALREEGEWQLEAGALVLADGGACCVDEFSRLREHDRASVHEAMEQQTISIAKAGIVCKLNTRCAIIAACNPKGNYDTSQPLSVNVSIGTPLLSRCLRVPFFLERVAIGTLYAAAAFLKDKPVSIAFNAFAKSPESNLYAQMYISLIGPRVTKMTKSANTILQSYYMKQRMSAHRDPSRTTVRMLDSLVRLSQAHCRLMYRNIILPVDAITAVSLVDLSMQDCTLKDTMDALHSTFPKHPDYNYLLKAKTLLTKLNLDKIWKEELLYYAKILQVDHKTLDSDLDKNNERIFLKFDDVTDDNIPLSCSVVTSSYFKKNDDSNNSNKNGETSVAKEAVNEKLVTAQVAEELHTIETKLKSDFKTNKRKREDSVIAKTIDLKKVKFSNKGKRTSDSDINEDSTSANLLKAVPSVNDELNELQVKLELDKEDNDIDISNSNTDGYQANKDFMNQSNSEKDSCIPKKCEPSMSRVSKLKQFQFIQKHDPNKYTDIPQKINDKVVNLKIESENSNLNENVHIQNIGRNNSQISIFESSNCDIDIDL</sequence>
<dbReference type="Pfam" id="PF17855">
    <property type="entry name" value="MCM_lid"/>
    <property type="match status" value="1"/>
</dbReference>
<dbReference type="GO" id="GO:0005524">
    <property type="term" value="F:ATP binding"/>
    <property type="evidence" value="ECO:0007669"/>
    <property type="project" value="UniProtKB-KW"/>
</dbReference>
<feature type="domain" description="MCM C-terminal AAA(+) ATPase" evidence="5">
    <location>
        <begin position="81"/>
        <end position="272"/>
    </location>
</feature>
<dbReference type="STRING" id="151549.A0A4C1T0R7"/>
<dbReference type="Pfam" id="PF00493">
    <property type="entry name" value="MCM"/>
    <property type="match status" value="1"/>
</dbReference>
<keyword evidence="3 4" id="KW-0238">DNA-binding</keyword>
<dbReference type="GO" id="GO:0000724">
    <property type="term" value="P:double-strand break repair via homologous recombination"/>
    <property type="evidence" value="ECO:0007669"/>
    <property type="project" value="TreeGrafter"/>
</dbReference>
<dbReference type="InterPro" id="IPR001208">
    <property type="entry name" value="MCM_dom"/>
</dbReference>
<dbReference type="PANTHER" id="PTHR11630">
    <property type="entry name" value="DNA REPLICATION LICENSING FACTOR MCM FAMILY MEMBER"/>
    <property type="match status" value="1"/>
</dbReference>
<dbReference type="SUPFAM" id="SSF52540">
    <property type="entry name" value="P-loop containing nucleoside triphosphate hydrolases"/>
    <property type="match status" value="1"/>
</dbReference>